<dbReference type="GeneID" id="106660780"/>
<evidence type="ECO:0000259" key="7">
    <source>
        <dbReference type="Pfam" id="PF15982"/>
    </source>
</evidence>
<keyword evidence="5 6" id="KW-0472">Membrane</keyword>
<dbReference type="OrthoDB" id="6611642at2759"/>
<dbReference type="EnsemblMetazoa" id="XM_014383701.2">
    <property type="protein sequence ID" value="XP_014239187.1"/>
    <property type="gene ID" value="LOC106660780"/>
</dbReference>
<evidence type="ECO:0000256" key="1">
    <source>
        <dbReference type="ARBA" id="ARBA00004127"/>
    </source>
</evidence>
<feature type="transmembrane region" description="Helical" evidence="6">
    <location>
        <begin position="160"/>
        <end position="177"/>
    </location>
</feature>
<proteinExistence type="inferred from homology"/>
<dbReference type="PANTHER" id="PTHR12459">
    <property type="entry name" value="TRANSMEMBRANE PROTEIN 135-RELATED"/>
    <property type="match status" value="1"/>
</dbReference>
<evidence type="ECO:0000256" key="5">
    <source>
        <dbReference type="ARBA" id="ARBA00023136"/>
    </source>
</evidence>
<comment type="subcellular location">
    <subcellularLocation>
        <location evidence="1">Endomembrane system</location>
        <topology evidence="1">Multi-pass membrane protein</topology>
    </subcellularLocation>
</comment>
<evidence type="ECO:0000256" key="6">
    <source>
        <dbReference type="SAM" id="Phobius"/>
    </source>
</evidence>
<dbReference type="Proteomes" id="UP000494040">
    <property type="component" value="Unassembled WGS sequence"/>
</dbReference>
<name>A0A8I6R7Q3_CIMLE</name>
<sequence length="393" mass="45961">MTVFSKQHLDEISKIYSCRDMIHPWGSTCTKGNLIFFYSAVIGASKFFFVMYTFQYLFMYKKLTKNHIPVILKSFFRSMLMATMYAICFTAINCLNVKITGRLNFSVLKFWCPFISSFPIFLDHPVRRSIVTRTFVALAIECVFRRLYKRFQRSKNLEMLFFMICNAIFMYTIRLPVKKKSEISVMWFFKPSRIKDDDQNCKHFCSHRNTCWDDILKNTAKYFTIGLGFSTVKVLVKSPKLIQNPIKLVKTMLNWDNCRIAIFASSYVALYKIISCYLCNTNKKDDERFALISGFVSGVAYKLNPNLTLLSSLMTILLYMGGEETRKRFNLPNFCYEELAFIVSNTLLLSTRIIYPEDCPSSFIKIIDMGTNGRSDELYKNLRHKIEQMVVIK</sequence>
<keyword evidence="3 6" id="KW-0812">Transmembrane</keyword>
<organism evidence="8 9">
    <name type="scientific">Cimex lectularius</name>
    <name type="common">Bed bug</name>
    <name type="synonym">Acanthia lectularia</name>
    <dbReference type="NCBI Taxonomy" id="79782"/>
    <lineage>
        <taxon>Eukaryota</taxon>
        <taxon>Metazoa</taxon>
        <taxon>Ecdysozoa</taxon>
        <taxon>Arthropoda</taxon>
        <taxon>Hexapoda</taxon>
        <taxon>Insecta</taxon>
        <taxon>Pterygota</taxon>
        <taxon>Neoptera</taxon>
        <taxon>Paraneoptera</taxon>
        <taxon>Hemiptera</taxon>
        <taxon>Heteroptera</taxon>
        <taxon>Panheteroptera</taxon>
        <taxon>Cimicomorpha</taxon>
        <taxon>Cimicidae</taxon>
        <taxon>Cimex</taxon>
    </lineage>
</organism>
<feature type="transmembrane region" description="Helical" evidence="6">
    <location>
        <begin position="35"/>
        <end position="58"/>
    </location>
</feature>
<keyword evidence="4 6" id="KW-1133">Transmembrane helix</keyword>
<dbReference type="Pfam" id="PF15982">
    <property type="entry name" value="TMEM135_C_rich"/>
    <property type="match status" value="1"/>
</dbReference>
<comment type="similarity">
    <text evidence="2">Belongs to the TMEM135 family.</text>
</comment>
<evidence type="ECO:0000313" key="9">
    <source>
        <dbReference type="Proteomes" id="UP000494040"/>
    </source>
</evidence>
<feature type="domain" description="Transmembrane protein 135 N-terminal" evidence="7">
    <location>
        <begin position="16"/>
        <end position="145"/>
    </location>
</feature>
<dbReference type="RefSeq" id="XP_014239187.1">
    <property type="nucleotide sequence ID" value="XM_014383701.2"/>
</dbReference>
<dbReference type="OMA" id="RCITSYL"/>
<feature type="transmembrane region" description="Helical" evidence="6">
    <location>
        <begin position="79"/>
        <end position="99"/>
    </location>
</feature>
<dbReference type="InterPro" id="IPR031926">
    <property type="entry name" value="TMEM135_N"/>
</dbReference>
<evidence type="ECO:0000256" key="2">
    <source>
        <dbReference type="ARBA" id="ARBA00008924"/>
    </source>
</evidence>
<dbReference type="KEGG" id="clec:106660780"/>
<dbReference type="AlphaFoldDB" id="A0A8I6R7Q3"/>
<protein>
    <recommendedName>
        <fullName evidence="7">Transmembrane protein 135 N-terminal domain-containing protein</fullName>
    </recommendedName>
</protein>
<dbReference type="GO" id="GO:0012505">
    <property type="term" value="C:endomembrane system"/>
    <property type="evidence" value="ECO:0007669"/>
    <property type="project" value="UniProtKB-SubCell"/>
</dbReference>
<evidence type="ECO:0000313" key="8">
    <source>
        <dbReference type="EnsemblMetazoa" id="XP_014239187.1"/>
    </source>
</evidence>
<reference evidence="8" key="1">
    <citation type="submission" date="2022-01" db="UniProtKB">
        <authorList>
            <consortium name="EnsemblMetazoa"/>
        </authorList>
    </citation>
    <scope>IDENTIFICATION</scope>
</reference>
<keyword evidence="9" id="KW-1185">Reference proteome</keyword>
<evidence type="ECO:0000256" key="4">
    <source>
        <dbReference type="ARBA" id="ARBA00022989"/>
    </source>
</evidence>
<dbReference type="InterPro" id="IPR026749">
    <property type="entry name" value="Tmem135"/>
</dbReference>
<evidence type="ECO:0000256" key="3">
    <source>
        <dbReference type="ARBA" id="ARBA00022692"/>
    </source>
</evidence>
<dbReference type="PANTHER" id="PTHR12459:SF15">
    <property type="entry name" value="TRANSMEMBRANE PROTEIN 135"/>
    <property type="match status" value="1"/>
</dbReference>
<accession>A0A8I6R7Q3</accession>